<dbReference type="RefSeq" id="WP_190927454.1">
    <property type="nucleotide sequence ID" value="NZ_JACXJA010000012.1"/>
</dbReference>
<organism evidence="6 7">
    <name type="scientific">Paenibacillus oceani</name>
    <dbReference type="NCBI Taxonomy" id="2772510"/>
    <lineage>
        <taxon>Bacteria</taxon>
        <taxon>Bacillati</taxon>
        <taxon>Bacillota</taxon>
        <taxon>Bacilli</taxon>
        <taxon>Bacillales</taxon>
        <taxon>Paenibacillaceae</taxon>
        <taxon>Paenibacillus</taxon>
    </lineage>
</organism>
<name>A0A927C7W4_9BACL</name>
<accession>A0A927C7W4</accession>
<keyword evidence="5" id="KW-0472">Membrane</keyword>
<dbReference type="PANTHER" id="PTHR43649">
    <property type="entry name" value="ARABINOSE-BINDING PROTEIN-RELATED"/>
    <property type="match status" value="1"/>
</dbReference>
<dbReference type="SUPFAM" id="SSF53850">
    <property type="entry name" value="Periplasmic binding protein-like II"/>
    <property type="match status" value="1"/>
</dbReference>
<keyword evidence="7" id="KW-1185">Reference proteome</keyword>
<evidence type="ECO:0000313" key="6">
    <source>
        <dbReference type="EMBL" id="MBD2862479.1"/>
    </source>
</evidence>
<comment type="caution">
    <text evidence="6">The sequence shown here is derived from an EMBL/GenBank/DDBJ whole genome shotgun (WGS) entry which is preliminary data.</text>
</comment>
<protein>
    <submittedName>
        <fullName evidence="6">Extracellular solute-binding protein</fullName>
    </submittedName>
</protein>
<evidence type="ECO:0000256" key="1">
    <source>
        <dbReference type="ARBA" id="ARBA00004196"/>
    </source>
</evidence>
<dbReference type="PANTHER" id="PTHR43649:SF31">
    <property type="entry name" value="SN-GLYCEROL-3-PHOSPHATE-BINDING PERIPLASMIC PROTEIN UGPB"/>
    <property type="match status" value="1"/>
</dbReference>
<comment type="subcellular location">
    <subcellularLocation>
        <location evidence="1">Cell envelope</location>
    </subcellularLocation>
</comment>
<dbReference type="Gene3D" id="3.40.190.10">
    <property type="entry name" value="Periplasmic binding protein-like II"/>
    <property type="match status" value="1"/>
</dbReference>
<comment type="similarity">
    <text evidence="2">Belongs to the bacterial solute-binding protein 1 family.</text>
</comment>
<dbReference type="GO" id="GO:0030313">
    <property type="term" value="C:cell envelope"/>
    <property type="evidence" value="ECO:0007669"/>
    <property type="project" value="UniProtKB-SubCell"/>
</dbReference>
<sequence length="453" mass="51458">MPNQKLKKNRLVGGTVFTILSIAIVLFIYYMMGSPKQKVDEGIDENRSVRLKVAYEHADGFMSNYGKAFSLRYPNISFEVVTAAPGENLLSILEPEGAARMLEEEQVDLLWMNAKSYEQASLDGRLAMLDGWMAQDRLDLEGIDSAILTDLRQRSGGHLYGLPLEVDRMALYYNTELFEAYGIPFPTDRMSWEDILQLAARFPATDGEGRPLYGLSVSYPSSPGTLIDLMGRTNQLQMLDPVRKAFTLESASWQHVWELVLDRFKRRTVLWEDQPGRKDLFLQKQVAMTLQSSGFLNRLLQPGTNLAWDVVTEPVHPEFPDISSTFDIPRIVAIRAQSPNQREAWEFLKMLYSKAMLQKQVWTTDLRLLPQKELLLNRVKASGTQANVGVFYTLKPGTPVVDPLDTVSGELKRMVIQLMDEAAAEVMEGTMPLQEALQVLQRKVNEEYARKQR</sequence>
<keyword evidence="5" id="KW-1133">Transmembrane helix</keyword>
<gene>
    <name evidence="6" type="ORF">IDH45_10840</name>
</gene>
<keyword evidence="4" id="KW-0732">Signal</keyword>
<dbReference type="EMBL" id="JACXJA010000012">
    <property type="protein sequence ID" value="MBD2862479.1"/>
    <property type="molecule type" value="Genomic_DNA"/>
</dbReference>
<keyword evidence="3" id="KW-0813">Transport</keyword>
<evidence type="ECO:0000256" key="5">
    <source>
        <dbReference type="SAM" id="Phobius"/>
    </source>
</evidence>
<keyword evidence="5" id="KW-0812">Transmembrane</keyword>
<dbReference type="AlphaFoldDB" id="A0A927C7W4"/>
<dbReference type="Proteomes" id="UP000639396">
    <property type="component" value="Unassembled WGS sequence"/>
</dbReference>
<feature type="transmembrane region" description="Helical" evidence="5">
    <location>
        <begin position="12"/>
        <end position="32"/>
    </location>
</feature>
<evidence type="ECO:0000256" key="2">
    <source>
        <dbReference type="ARBA" id="ARBA00008520"/>
    </source>
</evidence>
<proteinExistence type="inferred from homology"/>
<dbReference type="InterPro" id="IPR050490">
    <property type="entry name" value="Bact_solute-bd_prot1"/>
</dbReference>
<evidence type="ECO:0000313" key="7">
    <source>
        <dbReference type="Proteomes" id="UP000639396"/>
    </source>
</evidence>
<evidence type="ECO:0000256" key="4">
    <source>
        <dbReference type="ARBA" id="ARBA00022729"/>
    </source>
</evidence>
<reference evidence="6" key="1">
    <citation type="submission" date="2020-09" db="EMBL/GenBank/DDBJ databases">
        <title>A novel bacterium of genus Paenibacillus, isolated from South China Sea.</title>
        <authorList>
            <person name="Huang H."/>
            <person name="Mo K."/>
            <person name="Hu Y."/>
        </authorList>
    </citation>
    <scope>NUCLEOTIDE SEQUENCE</scope>
    <source>
        <strain evidence="6">IB182363</strain>
    </source>
</reference>
<dbReference type="Pfam" id="PF01547">
    <property type="entry name" value="SBP_bac_1"/>
    <property type="match status" value="1"/>
</dbReference>
<evidence type="ECO:0000256" key="3">
    <source>
        <dbReference type="ARBA" id="ARBA00022448"/>
    </source>
</evidence>
<dbReference type="InterPro" id="IPR006059">
    <property type="entry name" value="SBP"/>
</dbReference>